<dbReference type="AlphaFoldDB" id="A0A084XV95"/>
<evidence type="ECO:0000256" key="1">
    <source>
        <dbReference type="SAM" id="MobiDB-lite"/>
    </source>
</evidence>
<feature type="region of interest" description="Disordered" evidence="1">
    <location>
        <begin position="1"/>
        <end position="23"/>
    </location>
</feature>
<dbReference type="EMBL" id="JDSS02000043">
    <property type="protein sequence ID" value="KFB66389.1"/>
    <property type="molecule type" value="Genomic_DNA"/>
</dbReference>
<dbReference type="Proteomes" id="UP000019812">
    <property type="component" value="Unassembled WGS sequence"/>
</dbReference>
<comment type="caution">
    <text evidence="2">The sequence shown here is derived from an EMBL/GenBank/DDBJ whole genome shotgun (WGS) entry which is preliminary data.</text>
</comment>
<organism evidence="2 3">
    <name type="scientific">Candidatus Accumulibacter vicinus</name>
    <dbReference type="NCBI Taxonomy" id="2954382"/>
    <lineage>
        <taxon>Bacteria</taxon>
        <taxon>Pseudomonadati</taxon>
        <taxon>Pseudomonadota</taxon>
        <taxon>Betaproteobacteria</taxon>
        <taxon>Candidatus Accumulibacter</taxon>
    </lineage>
</organism>
<proteinExistence type="predicted"/>
<name>A0A084XV95_9PROT</name>
<reference evidence="2 3" key="1">
    <citation type="submission" date="2014-07" db="EMBL/GenBank/DDBJ databases">
        <title>Expanding our view of genomic diversity in Candidatus Accumulibacter clades.</title>
        <authorList>
            <person name="Skennerton C.T."/>
            <person name="Barr J.J."/>
            <person name="Slater F.R."/>
            <person name="Bond P.L."/>
            <person name="Tyson G.W."/>
        </authorList>
    </citation>
    <scope>NUCLEOTIDE SEQUENCE [LARGE SCALE GENOMIC DNA]</scope>
    <source>
        <strain evidence="3">SK-01</strain>
    </source>
</reference>
<gene>
    <name evidence="2" type="ORF">CAPSK01_004278</name>
</gene>
<evidence type="ECO:0000313" key="2">
    <source>
        <dbReference type="EMBL" id="KFB66389.1"/>
    </source>
</evidence>
<accession>A0A084XV95</accession>
<protein>
    <submittedName>
        <fullName evidence="2">Uncharacterized protein</fullName>
    </submittedName>
</protein>
<evidence type="ECO:0000313" key="3">
    <source>
        <dbReference type="Proteomes" id="UP000019812"/>
    </source>
</evidence>
<sequence length="128" mass="12806">MATVGDQQDAHAGGALGEQDPDFVVEQRPDRADVPGAEALVTAVGFVAVAVRYPGAVAGIGDDYRIAGLGAGGQAADAGAHRRSRCLGVDQRGDGEAAATEFGRPVVGVIDAARQVVAGARIIVDADA</sequence>